<dbReference type="Pfam" id="PF09820">
    <property type="entry name" value="AAA-ATPase_like"/>
    <property type="match status" value="1"/>
</dbReference>
<accession>A0A550CEN2</accession>
<protein>
    <recommendedName>
        <fullName evidence="1">AAA-ATPase-like domain-containing protein</fullName>
    </recommendedName>
</protein>
<dbReference type="PANTHER" id="PTHR34825:SF1">
    <property type="entry name" value="AAA-ATPASE-LIKE DOMAIN-CONTAINING PROTEIN"/>
    <property type="match status" value="1"/>
</dbReference>
<dbReference type="EMBL" id="VDMD01000010">
    <property type="protein sequence ID" value="TRM63275.1"/>
    <property type="molecule type" value="Genomic_DNA"/>
</dbReference>
<evidence type="ECO:0000259" key="1">
    <source>
        <dbReference type="Pfam" id="PF09820"/>
    </source>
</evidence>
<evidence type="ECO:0000313" key="3">
    <source>
        <dbReference type="Proteomes" id="UP000320762"/>
    </source>
</evidence>
<dbReference type="PANTHER" id="PTHR34825">
    <property type="entry name" value="CONSERVED PROTEIN, WITH A WEAK D-GALACTARATE DEHYDRATASE/ALTRONATE HYDROLASE DOMAIN"/>
    <property type="match status" value="1"/>
</dbReference>
<sequence>MTPDEDLRVRRVLCFFLDHEPFIFMPLRNTRLLSQRDSTFADVYNDVQIEHSELCRCGGVLEEVRISPRRLSDLEGKALRRPFAASDIAVDMHDEVIPALARYADGDNRQSIVFALTPPSPATYLVGDTGSSSDEAAALARPPVRRIPLQWITDSVCRPQNVNPRLPSPTDHSFLSLREHRRIFIDKSAYIPLLHLQRKVCVIRRPSGYGRSVLLSLAAELHDVISPTARESIWSRIIAESDGHKDIGWYTFVPNINVVLHMDMACLDVTTTSTLEQSITNMLYDAVTRFLNKYRDLLQLSDSEMSFALASNDATDLLLRATIKAQRRTDRTTYLCIDNYTAPFEKNVDTASEDWSSCTSILDRRLYEPIMYVIRSGNIVGGVLVGTSALDDHGMTVATYSRPLNDAKLNYAYCDPPPLVPFTGKLSRIAKDMTGDPRMQSAVGMTREEVIDLANACLRPSQLPRVLTLLEKLPSKSFVSWEWDAVNTYGSADVVEMLRGLQSEDTDS</sequence>
<organism evidence="2 3">
    <name type="scientific">Schizophyllum amplum</name>
    <dbReference type="NCBI Taxonomy" id="97359"/>
    <lineage>
        <taxon>Eukaryota</taxon>
        <taxon>Fungi</taxon>
        <taxon>Dikarya</taxon>
        <taxon>Basidiomycota</taxon>
        <taxon>Agaricomycotina</taxon>
        <taxon>Agaricomycetes</taxon>
        <taxon>Agaricomycetidae</taxon>
        <taxon>Agaricales</taxon>
        <taxon>Schizophyllaceae</taxon>
        <taxon>Schizophyllum</taxon>
    </lineage>
</organism>
<evidence type="ECO:0000313" key="2">
    <source>
        <dbReference type="EMBL" id="TRM63275.1"/>
    </source>
</evidence>
<name>A0A550CEN2_9AGAR</name>
<dbReference type="OrthoDB" id="5380555at2759"/>
<comment type="caution">
    <text evidence="2">The sequence shown here is derived from an EMBL/GenBank/DDBJ whole genome shotgun (WGS) entry which is preliminary data.</text>
</comment>
<dbReference type="Proteomes" id="UP000320762">
    <property type="component" value="Unassembled WGS sequence"/>
</dbReference>
<dbReference type="AlphaFoldDB" id="A0A550CEN2"/>
<keyword evidence="3" id="KW-1185">Reference proteome</keyword>
<proteinExistence type="predicted"/>
<reference evidence="2 3" key="1">
    <citation type="journal article" date="2019" name="New Phytol.">
        <title>Comparative genomics reveals unique wood-decay strategies and fruiting body development in the Schizophyllaceae.</title>
        <authorList>
            <person name="Almasi E."/>
            <person name="Sahu N."/>
            <person name="Krizsan K."/>
            <person name="Balint B."/>
            <person name="Kovacs G.M."/>
            <person name="Kiss B."/>
            <person name="Cseklye J."/>
            <person name="Drula E."/>
            <person name="Henrissat B."/>
            <person name="Nagy I."/>
            <person name="Chovatia M."/>
            <person name="Adam C."/>
            <person name="LaButti K."/>
            <person name="Lipzen A."/>
            <person name="Riley R."/>
            <person name="Grigoriev I.V."/>
            <person name="Nagy L.G."/>
        </authorList>
    </citation>
    <scope>NUCLEOTIDE SEQUENCE [LARGE SCALE GENOMIC DNA]</scope>
    <source>
        <strain evidence="2 3">NL-1724</strain>
    </source>
</reference>
<feature type="domain" description="AAA-ATPase-like" evidence="1">
    <location>
        <begin position="173"/>
        <end position="360"/>
    </location>
</feature>
<dbReference type="InterPro" id="IPR018631">
    <property type="entry name" value="AAA-ATPase-like_dom"/>
</dbReference>
<gene>
    <name evidence="2" type="ORF">BD626DRAFT_569297</name>
</gene>